<reference evidence="9" key="2">
    <citation type="journal article" date="2023" name="Nat. Commun.">
        <title>Cultivation of marine bacteria of the SAR202 clade.</title>
        <authorList>
            <person name="Lim Y."/>
            <person name="Seo J.H."/>
            <person name="Giovannoni S.J."/>
            <person name="Kang I."/>
            <person name="Cho J.C."/>
        </authorList>
    </citation>
    <scope>NUCLEOTIDE SEQUENCE</scope>
    <source>
        <strain evidence="9">JH1073</strain>
    </source>
</reference>
<dbReference type="GO" id="GO:0003735">
    <property type="term" value="F:structural constituent of ribosome"/>
    <property type="evidence" value="ECO:0007669"/>
    <property type="project" value="InterPro"/>
</dbReference>
<organism evidence="9 10">
    <name type="scientific">Candidatus Lucifugimonas marina</name>
    <dbReference type="NCBI Taxonomy" id="3038979"/>
    <lineage>
        <taxon>Bacteria</taxon>
        <taxon>Bacillati</taxon>
        <taxon>Chloroflexota</taxon>
        <taxon>Dehalococcoidia</taxon>
        <taxon>SAR202 cluster</taxon>
        <taxon>Candidatus Lucifugimonadales</taxon>
        <taxon>Candidatus Lucifugimonadaceae</taxon>
        <taxon>Candidatus Lucifugimonas</taxon>
    </lineage>
</organism>
<dbReference type="InterPro" id="IPR000754">
    <property type="entry name" value="Ribosomal_uS9"/>
</dbReference>
<dbReference type="HAMAP" id="MF_00532_B">
    <property type="entry name" value="Ribosomal_uS9_B"/>
    <property type="match status" value="1"/>
</dbReference>
<feature type="compositionally biased region" description="Basic and acidic residues" evidence="7">
    <location>
        <begin position="107"/>
        <end position="116"/>
    </location>
</feature>
<reference evidence="10" key="3">
    <citation type="submission" date="2023-06" db="EMBL/GenBank/DDBJ databases">
        <title>Pangenomics reveal diversification of enzyme families and niche specialization in globally abundant SAR202 bacteria.</title>
        <authorList>
            <person name="Saw J.H.W."/>
        </authorList>
    </citation>
    <scope>NUCLEOTIDE SEQUENCE [LARGE SCALE GENOMIC DNA]</scope>
    <source>
        <strain evidence="10">JH1073</strain>
    </source>
</reference>
<dbReference type="GO" id="GO:0006412">
    <property type="term" value="P:translation"/>
    <property type="evidence" value="ECO:0007669"/>
    <property type="project" value="UniProtKB-UniRule"/>
</dbReference>
<sequence>MTSQQYYYGTGRRKTAIARVRVYNTPGGSTVNGKPIDEVFTVGAWLRQAISPLGATNLTDKVTIVAKTHGGGSGGQAGAFAHGLARALVVMDENLRKPLRDAGLMTRDSRMKESKKYGLKKARKAPQYTKR</sequence>
<name>A0AAJ5ZFH5_9CHLR</name>
<reference evidence="10 11" key="1">
    <citation type="submission" date="2019-11" db="EMBL/GenBank/DDBJ databases">
        <authorList>
            <person name="Cho J.-C."/>
        </authorList>
    </citation>
    <scope>NUCLEOTIDE SEQUENCE [LARGE SCALE GENOMIC DNA]</scope>
    <source>
        <strain evidence="9 10">JH1073</strain>
        <strain evidence="8 11">JH702</strain>
    </source>
</reference>
<evidence type="ECO:0000313" key="11">
    <source>
        <dbReference type="Proteomes" id="UP001321249"/>
    </source>
</evidence>
<dbReference type="EMBL" id="WMBE01000003">
    <property type="protein sequence ID" value="MDG0867358.1"/>
    <property type="molecule type" value="Genomic_DNA"/>
</dbReference>
<dbReference type="EMBL" id="CP046147">
    <property type="protein sequence ID" value="WFG40258.1"/>
    <property type="molecule type" value="Genomic_DNA"/>
</dbReference>
<dbReference type="PANTHER" id="PTHR21569">
    <property type="entry name" value="RIBOSOMAL PROTEIN S9"/>
    <property type="match status" value="1"/>
</dbReference>
<dbReference type="PANTHER" id="PTHR21569:SF1">
    <property type="entry name" value="SMALL RIBOSOMAL SUBUNIT PROTEIN US9M"/>
    <property type="match status" value="1"/>
</dbReference>
<evidence type="ECO:0000313" key="8">
    <source>
        <dbReference type="EMBL" id="MDG0867358.1"/>
    </source>
</evidence>
<dbReference type="PROSITE" id="PS00360">
    <property type="entry name" value="RIBOSOMAL_S9"/>
    <property type="match status" value="1"/>
</dbReference>
<dbReference type="Proteomes" id="UP001321249">
    <property type="component" value="Unassembled WGS sequence"/>
</dbReference>
<keyword evidence="2 5" id="KW-0689">Ribosomal protein</keyword>
<dbReference type="AlphaFoldDB" id="A0AAJ5ZFH5"/>
<dbReference type="RefSeq" id="WP_342825653.1">
    <property type="nucleotide sequence ID" value="NZ_CP046146.1"/>
</dbReference>
<dbReference type="Pfam" id="PF00380">
    <property type="entry name" value="Ribosomal_S9"/>
    <property type="match status" value="1"/>
</dbReference>
<keyword evidence="3 5" id="KW-0687">Ribonucleoprotein</keyword>
<dbReference type="Proteomes" id="UP001219901">
    <property type="component" value="Chromosome"/>
</dbReference>
<feature type="compositionally biased region" description="Basic residues" evidence="7">
    <location>
        <begin position="117"/>
        <end position="131"/>
    </location>
</feature>
<dbReference type="GO" id="GO:0003723">
    <property type="term" value="F:RNA binding"/>
    <property type="evidence" value="ECO:0007669"/>
    <property type="project" value="TreeGrafter"/>
</dbReference>
<evidence type="ECO:0000256" key="6">
    <source>
        <dbReference type="RuleBase" id="RU003815"/>
    </source>
</evidence>
<evidence type="ECO:0000256" key="5">
    <source>
        <dbReference type="HAMAP-Rule" id="MF_00532"/>
    </source>
</evidence>
<dbReference type="Gene3D" id="3.30.230.10">
    <property type="match status" value="1"/>
</dbReference>
<evidence type="ECO:0000313" key="9">
    <source>
        <dbReference type="EMBL" id="WFG40258.1"/>
    </source>
</evidence>
<dbReference type="NCBIfam" id="NF001099">
    <property type="entry name" value="PRK00132.1"/>
    <property type="match status" value="1"/>
</dbReference>
<gene>
    <name evidence="5 9" type="primary">rpsI</name>
    <name evidence="8" type="ORF">GKO46_09785</name>
    <name evidence="9" type="ORF">GKO48_11755</name>
</gene>
<evidence type="ECO:0000256" key="3">
    <source>
        <dbReference type="ARBA" id="ARBA00023274"/>
    </source>
</evidence>
<dbReference type="FunFam" id="3.30.230.10:FF:000001">
    <property type="entry name" value="30S ribosomal protein S9"/>
    <property type="match status" value="1"/>
</dbReference>
<evidence type="ECO:0000256" key="2">
    <source>
        <dbReference type="ARBA" id="ARBA00022980"/>
    </source>
</evidence>
<evidence type="ECO:0000256" key="4">
    <source>
        <dbReference type="ARBA" id="ARBA00035259"/>
    </source>
</evidence>
<evidence type="ECO:0000256" key="1">
    <source>
        <dbReference type="ARBA" id="ARBA00005251"/>
    </source>
</evidence>
<dbReference type="InterPro" id="IPR023035">
    <property type="entry name" value="Ribosomal_uS9_bac/plastid"/>
</dbReference>
<accession>A0AAJ5ZFH5</accession>
<keyword evidence="10" id="KW-1185">Reference proteome</keyword>
<dbReference type="InterPro" id="IPR020574">
    <property type="entry name" value="Ribosomal_uS9_CS"/>
</dbReference>
<feature type="region of interest" description="Disordered" evidence="7">
    <location>
        <begin position="104"/>
        <end position="131"/>
    </location>
</feature>
<protein>
    <recommendedName>
        <fullName evidence="4 5">Small ribosomal subunit protein uS9</fullName>
    </recommendedName>
</protein>
<dbReference type="InterPro" id="IPR020568">
    <property type="entry name" value="Ribosomal_Su5_D2-typ_SF"/>
</dbReference>
<dbReference type="GO" id="GO:0022627">
    <property type="term" value="C:cytosolic small ribosomal subunit"/>
    <property type="evidence" value="ECO:0007669"/>
    <property type="project" value="TreeGrafter"/>
</dbReference>
<dbReference type="SUPFAM" id="SSF54211">
    <property type="entry name" value="Ribosomal protein S5 domain 2-like"/>
    <property type="match status" value="1"/>
</dbReference>
<proteinExistence type="inferred from homology"/>
<evidence type="ECO:0000256" key="7">
    <source>
        <dbReference type="SAM" id="MobiDB-lite"/>
    </source>
</evidence>
<evidence type="ECO:0000313" key="10">
    <source>
        <dbReference type="Proteomes" id="UP001219901"/>
    </source>
</evidence>
<comment type="similarity">
    <text evidence="1 5 6">Belongs to the universal ribosomal protein uS9 family.</text>
</comment>
<dbReference type="InterPro" id="IPR014721">
    <property type="entry name" value="Ribsml_uS5_D2-typ_fold_subgr"/>
</dbReference>